<comment type="cofactor">
    <cofactor evidence="1">
        <name>Mg(2+)</name>
        <dbReference type="ChEBI" id="CHEBI:18420"/>
    </cofactor>
</comment>
<dbReference type="GO" id="GO:0046872">
    <property type="term" value="F:metal ion binding"/>
    <property type="evidence" value="ECO:0007669"/>
    <property type="project" value="UniProtKB-KW"/>
</dbReference>
<dbReference type="AlphaFoldDB" id="E8U9L0"/>
<dbReference type="PANTHER" id="PTHR43758:SF8">
    <property type="entry name" value="8-OXO-DGTP DIPHOSPHATASE YTKD-RELATED"/>
    <property type="match status" value="1"/>
</dbReference>
<dbReference type="PRINTS" id="PR00502">
    <property type="entry name" value="NUDIXFAMILY"/>
</dbReference>
<dbReference type="InterPro" id="IPR015797">
    <property type="entry name" value="NUDIX_hydrolase-like_dom_sf"/>
</dbReference>
<dbReference type="PROSITE" id="PS51462">
    <property type="entry name" value="NUDIX"/>
    <property type="match status" value="1"/>
</dbReference>
<dbReference type="eggNOG" id="COG1051">
    <property type="taxonomic scope" value="Bacteria"/>
</dbReference>
<dbReference type="InterPro" id="IPR020084">
    <property type="entry name" value="NUDIX_hydrolase_CS"/>
</dbReference>
<reference evidence="8 9" key="1">
    <citation type="journal article" date="2011" name="Stand. Genomic Sci.">
        <title>Complete genome sequence of Deinococcus maricopensis type strain (LB-34).</title>
        <authorList>
            <person name="Pukall R."/>
            <person name="Zeytun A."/>
            <person name="Lucas S."/>
            <person name="Lapidus A."/>
            <person name="Hammon N."/>
            <person name="Deshpande S."/>
            <person name="Nolan M."/>
            <person name="Cheng J.F."/>
            <person name="Pitluck S."/>
            <person name="Liolios K."/>
            <person name="Pagani I."/>
            <person name="Mikhailova N."/>
            <person name="Ivanova N."/>
            <person name="Mavromatis K."/>
            <person name="Pati A."/>
            <person name="Tapia R."/>
            <person name="Han C."/>
            <person name="Goodwin L."/>
            <person name="Chen A."/>
            <person name="Palaniappan K."/>
            <person name="Land M."/>
            <person name="Hauser L."/>
            <person name="Chang Y.J."/>
            <person name="Jeffries C.D."/>
            <person name="Brambilla E.M."/>
            <person name="Rohde M."/>
            <person name="Goker M."/>
            <person name="Detter J.C."/>
            <person name="Woyke T."/>
            <person name="Bristow J."/>
            <person name="Eisen J.A."/>
            <person name="Markowitz V."/>
            <person name="Hugenholtz P."/>
            <person name="Kyrpides N.C."/>
            <person name="Klenk H.P."/>
        </authorList>
    </citation>
    <scope>NUCLEOTIDE SEQUENCE [LARGE SCALE GENOMIC DNA]</scope>
    <source>
        <strain evidence="9">DSM 21211 / LMG 22137 / NRRL B-23946 / LB-34</strain>
    </source>
</reference>
<dbReference type="OrthoDB" id="9810648at2"/>
<gene>
    <name evidence="8" type="ordered locus">Deima_2106</name>
</gene>
<reference evidence="9" key="2">
    <citation type="submission" date="2011-01" db="EMBL/GenBank/DDBJ databases">
        <title>The complete genome of Deinococcus maricopensis DSM 21211.</title>
        <authorList>
            <consortium name="US DOE Joint Genome Institute (JGI-PGF)"/>
            <person name="Lucas S."/>
            <person name="Copeland A."/>
            <person name="Lapidus A."/>
            <person name="Goodwin L."/>
            <person name="Pitluck S."/>
            <person name="Kyrpides N."/>
            <person name="Mavromatis K."/>
            <person name="Pagani I."/>
            <person name="Ivanova N."/>
            <person name="Ovchinnikova G."/>
            <person name="Zeytun A."/>
            <person name="Detter J.C."/>
            <person name="Han C."/>
            <person name="Land M."/>
            <person name="Hauser L."/>
            <person name="Markowitz V."/>
            <person name="Cheng J.-F."/>
            <person name="Hugenholtz P."/>
            <person name="Woyke T."/>
            <person name="Wu D."/>
            <person name="Pukall R."/>
            <person name="Gehrich-Schroeter G."/>
            <person name="Brambilla E."/>
            <person name="Klenk H.-P."/>
            <person name="Eisen J.A."/>
        </authorList>
    </citation>
    <scope>NUCLEOTIDE SEQUENCE [LARGE SCALE GENOMIC DNA]</scope>
    <source>
        <strain evidence="9">DSM 21211 / LMG 22137 / NRRL B-23946 / LB-34</strain>
    </source>
</reference>
<comment type="similarity">
    <text evidence="2 6">Belongs to the Nudix hydrolase family.</text>
</comment>
<dbReference type="InterPro" id="IPR020476">
    <property type="entry name" value="Nudix_hydrolase"/>
</dbReference>
<dbReference type="STRING" id="709986.Deima_2106"/>
<dbReference type="GO" id="GO:0005737">
    <property type="term" value="C:cytoplasm"/>
    <property type="evidence" value="ECO:0007669"/>
    <property type="project" value="TreeGrafter"/>
</dbReference>
<dbReference type="RefSeq" id="WP_013557254.1">
    <property type="nucleotide sequence ID" value="NC_014958.1"/>
</dbReference>
<dbReference type="InterPro" id="IPR000086">
    <property type="entry name" value="NUDIX_hydrolase_dom"/>
</dbReference>
<sequence length="163" mass="17824">MSARERYLSPSTVFILLRRDDQALVLQRVRTGWMDGHYSLPAGAVEAGETLRAAAAREAREEVGVRVDPHALRLVHVLHCRTQGGAWTGHFFEATTWEGTPALGEPHKHGHLHWAPLEALPEPFVPYVRDALLGAARGETYSESGWAPEVPAAHLPVGAATLD</sequence>
<dbReference type="Gene3D" id="3.90.79.10">
    <property type="entry name" value="Nucleoside Triphosphate Pyrophosphohydrolase"/>
    <property type="match status" value="1"/>
</dbReference>
<evidence type="ECO:0000256" key="1">
    <source>
        <dbReference type="ARBA" id="ARBA00001946"/>
    </source>
</evidence>
<accession>E8U9L0</accession>
<dbReference type="KEGG" id="dmr:Deima_2106"/>
<protein>
    <submittedName>
        <fullName evidence="8">NUDIX hydrolase</fullName>
    </submittedName>
</protein>
<evidence type="ECO:0000259" key="7">
    <source>
        <dbReference type="PROSITE" id="PS51462"/>
    </source>
</evidence>
<keyword evidence="4 6" id="KW-0378">Hydrolase</keyword>
<evidence type="ECO:0000313" key="9">
    <source>
        <dbReference type="Proteomes" id="UP000008635"/>
    </source>
</evidence>
<keyword evidence="3" id="KW-0479">Metal-binding</keyword>
<feature type="domain" description="Nudix hydrolase" evidence="7">
    <location>
        <begin position="8"/>
        <end position="137"/>
    </location>
</feature>
<dbReference type="Proteomes" id="UP000008635">
    <property type="component" value="Chromosome"/>
</dbReference>
<dbReference type="CDD" id="cd04683">
    <property type="entry name" value="NUDIX_Hydrolase"/>
    <property type="match status" value="1"/>
</dbReference>
<evidence type="ECO:0000256" key="5">
    <source>
        <dbReference type="ARBA" id="ARBA00022842"/>
    </source>
</evidence>
<dbReference type="PROSITE" id="PS00893">
    <property type="entry name" value="NUDIX_BOX"/>
    <property type="match status" value="1"/>
</dbReference>
<keyword evidence="5" id="KW-0460">Magnesium</keyword>
<proteinExistence type="inferred from homology"/>
<evidence type="ECO:0000256" key="3">
    <source>
        <dbReference type="ARBA" id="ARBA00022723"/>
    </source>
</evidence>
<evidence type="ECO:0000256" key="4">
    <source>
        <dbReference type="ARBA" id="ARBA00022801"/>
    </source>
</evidence>
<evidence type="ECO:0000313" key="8">
    <source>
        <dbReference type="EMBL" id="ADV67749.1"/>
    </source>
</evidence>
<organism evidence="8 9">
    <name type="scientific">Deinococcus maricopensis (strain DSM 21211 / LMG 22137 / NRRL B-23946 / LB-34)</name>
    <dbReference type="NCBI Taxonomy" id="709986"/>
    <lineage>
        <taxon>Bacteria</taxon>
        <taxon>Thermotogati</taxon>
        <taxon>Deinococcota</taxon>
        <taxon>Deinococci</taxon>
        <taxon>Deinococcales</taxon>
        <taxon>Deinococcaceae</taxon>
        <taxon>Deinococcus</taxon>
    </lineage>
</organism>
<dbReference type="HOGENOM" id="CLU_037162_9_3_0"/>
<dbReference type="PANTHER" id="PTHR43758">
    <property type="entry name" value="7,8-DIHYDRO-8-OXOGUANINE TRIPHOSPHATASE"/>
    <property type="match status" value="1"/>
</dbReference>
<dbReference type="Pfam" id="PF00293">
    <property type="entry name" value="NUDIX"/>
    <property type="match status" value="1"/>
</dbReference>
<name>E8U9L0_DEIML</name>
<dbReference type="GO" id="GO:0016818">
    <property type="term" value="F:hydrolase activity, acting on acid anhydrides, in phosphorus-containing anhydrides"/>
    <property type="evidence" value="ECO:0007669"/>
    <property type="project" value="TreeGrafter"/>
</dbReference>
<keyword evidence="9" id="KW-1185">Reference proteome</keyword>
<dbReference type="SUPFAM" id="SSF55811">
    <property type="entry name" value="Nudix"/>
    <property type="match status" value="1"/>
</dbReference>
<evidence type="ECO:0000256" key="6">
    <source>
        <dbReference type="RuleBase" id="RU003476"/>
    </source>
</evidence>
<dbReference type="EMBL" id="CP002454">
    <property type="protein sequence ID" value="ADV67749.1"/>
    <property type="molecule type" value="Genomic_DNA"/>
</dbReference>
<evidence type="ECO:0000256" key="2">
    <source>
        <dbReference type="ARBA" id="ARBA00005582"/>
    </source>
</evidence>